<dbReference type="InterPro" id="IPR052906">
    <property type="entry name" value="Type_IV_Methyl-Rstrct_Enzyme"/>
</dbReference>
<dbReference type="InterPro" id="IPR011856">
    <property type="entry name" value="tRNA_endonuc-like_dom_sf"/>
</dbReference>
<feature type="domain" description="Restriction endonuclease type IV Mrr" evidence="1">
    <location>
        <begin position="125"/>
        <end position="242"/>
    </location>
</feature>
<name>A0A1Y6ME69_9GAMM</name>
<accession>A0A1Y6ME69</accession>
<dbReference type="Gene3D" id="3.40.1350.10">
    <property type="match status" value="1"/>
</dbReference>
<dbReference type="GO" id="GO:0003677">
    <property type="term" value="F:DNA binding"/>
    <property type="evidence" value="ECO:0007669"/>
    <property type="project" value="InterPro"/>
</dbReference>
<dbReference type="Pfam" id="PF04471">
    <property type="entry name" value="Mrr_cat"/>
    <property type="match status" value="1"/>
</dbReference>
<dbReference type="PANTHER" id="PTHR30015:SF7">
    <property type="entry name" value="TYPE IV METHYL-DIRECTED RESTRICTION ENZYME ECOKMRR"/>
    <property type="match status" value="1"/>
</dbReference>
<protein>
    <submittedName>
        <fullName evidence="2">Mrr restriction system protein</fullName>
    </submittedName>
</protein>
<sequence length="267" mass="30321">MKIYEAAIAALNFIKKPATASAIYETIVDKKLYVFGAKKPVEVLRVTMDKHTKNKAFSKMNADRYFYKYTNGEYELLEEFREFSVNYEVKEPSPEELQSDNCSEQIFELATQQKEKCKVEILTYLRALSPSEFEEFSELFLNRYGFKNMTVTSVGRDGGIDVKGALKIGIAEMRVAAQCKRYAENNKVGRPDVSQFRGDITGEYEQGIFITTSSFTKEAQAVSFKPGCVPIVLIDGEQLAETIIEKGIGIQRQQVEIYDFDADLIFS</sequence>
<dbReference type="EMBL" id="FYAK01000002">
    <property type="protein sequence ID" value="SMY34060.1"/>
    <property type="molecule type" value="Genomic_DNA"/>
</dbReference>
<dbReference type="InterPro" id="IPR007560">
    <property type="entry name" value="Restrct_endonuc_IV_Mrr"/>
</dbReference>
<evidence type="ECO:0000259" key="1">
    <source>
        <dbReference type="Pfam" id="PF04471"/>
    </source>
</evidence>
<dbReference type="GO" id="GO:0009307">
    <property type="term" value="P:DNA restriction-modification system"/>
    <property type="evidence" value="ECO:0007669"/>
    <property type="project" value="InterPro"/>
</dbReference>
<proteinExistence type="predicted"/>
<organism evidence="2 3">
    <name type="scientific">Photobacterium malacitanum</name>
    <dbReference type="NCBI Taxonomy" id="2204294"/>
    <lineage>
        <taxon>Bacteria</taxon>
        <taxon>Pseudomonadati</taxon>
        <taxon>Pseudomonadota</taxon>
        <taxon>Gammaproteobacteria</taxon>
        <taxon>Vibrionales</taxon>
        <taxon>Vibrionaceae</taxon>
        <taxon>Photobacterium</taxon>
    </lineage>
</organism>
<dbReference type="Proteomes" id="UP000195963">
    <property type="component" value="Unassembled WGS sequence"/>
</dbReference>
<dbReference type="GO" id="GO:0015666">
    <property type="term" value="F:restriction endodeoxyribonuclease activity"/>
    <property type="evidence" value="ECO:0007669"/>
    <property type="project" value="TreeGrafter"/>
</dbReference>
<dbReference type="AlphaFoldDB" id="A0A1Y6ME69"/>
<dbReference type="InterPro" id="IPR011335">
    <property type="entry name" value="Restrct_endonuc-II-like"/>
</dbReference>
<dbReference type="RefSeq" id="WP_087844574.1">
    <property type="nucleotide sequence ID" value="NZ_FYAK01000002.1"/>
</dbReference>
<keyword evidence="3" id="KW-1185">Reference proteome</keyword>
<evidence type="ECO:0000313" key="3">
    <source>
        <dbReference type="Proteomes" id="UP000195963"/>
    </source>
</evidence>
<dbReference type="PANTHER" id="PTHR30015">
    <property type="entry name" value="MRR RESTRICTION SYSTEM PROTEIN"/>
    <property type="match status" value="1"/>
</dbReference>
<gene>
    <name evidence="2" type="primary">mrr</name>
    <name evidence="2" type="ORF">PMAL9190_01476</name>
</gene>
<reference evidence="3" key="1">
    <citation type="submission" date="2017-06" db="EMBL/GenBank/DDBJ databases">
        <authorList>
            <person name="Rodrigo-Torres L."/>
            <person name="Arahal R.D."/>
            <person name="Lucena T."/>
        </authorList>
    </citation>
    <scope>NUCLEOTIDE SEQUENCE [LARGE SCALE GENOMIC DNA]</scope>
    <source>
        <strain evidence="3">CECT 9190</strain>
    </source>
</reference>
<evidence type="ECO:0000313" key="2">
    <source>
        <dbReference type="EMBL" id="SMY34060.1"/>
    </source>
</evidence>
<dbReference type="SUPFAM" id="SSF52980">
    <property type="entry name" value="Restriction endonuclease-like"/>
    <property type="match status" value="1"/>
</dbReference>